<reference evidence="1 2" key="1">
    <citation type="submission" date="2017-10" db="EMBL/GenBank/DDBJ databases">
        <title>Novel microbial diversity and functional potential in the marine mammal oral microbiome.</title>
        <authorList>
            <person name="Dudek N.K."/>
            <person name="Sun C.L."/>
            <person name="Burstein D."/>
            <person name="Kantor R.S."/>
            <person name="Aliaga Goltsman D.S."/>
            <person name="Bik E.M."/>
            <person name="Thomas B.C."/>
            <person name="Banfield J.F."/>
            <person name="Relman D.A."/>
        </authorList>
    </citation>
    <scope>NUCLEOTIDE SEQUENCE [LARGE SCALE GENOMIC DNA]</scope>
    <source>
        <strain evidence="1">DOLJORAL78_47_16</strain>
    </source>
</reference>
<organism evidence="1 2">
    <name type="scientific">candidate division KSB3 bacterium</name>
    <dbReference type="NCBI Taxonomy" id="2044937"/>
    <lineage>
        <taxon>Bacteria</taxon>
        <taxon>candidate division KSB3</taxon>
    </lineage>
</organism>
<evidence type="ECO:0000313" key="1">
    <source>
        <dbReference type="EMBL" id="PIE34128.1"/>
    </source>
</evidence>
<accession>A0A2G6KEM2</accession>
<evidence type="ECO:0000313" key="2">
    <source>
        <dbReference type="Proteomes" id="UP000230821"/>
    </source>
</evidence>
<gene>
    <name evidence="1" type="ORF">CSA56_08270</name>
</gene>
<dbReference type="AlphaFoldDB" id="A0A2G6KEM2"/>
<dbReference type="EMBL" id="PDSK01000091">
    <property type="protein sequence ID" value="PIE34128.1"/>
    <property type="molecule type" value="Genomic_DNA"/>
</dbReference>
<sequence length="68" mass="7398">MGVAIPPSPVSLHEETHHGVALLNATETYPHNVLKQEPMIHDPVGDMLRAVFRQAGAASASDMVRRRS</sequence>
<proteinExistence type="predicted"/>
<protein>
    <submittedName>
        <fullName evidence="1">Uncharacterized protein</fullName>
    </submittedName>
</protein>
<name>A0A2G6KEM2_9BACT</name>
<comment type="caution">
    <text evidence="1">The sequence shown here is derived from an EMBL/GenBank/DDBJ whole genome shotgun (WGS) entry which is preliminary data.</text>
</comment>
<dbReference type="Proteomes" id="UP000230821">
    <property type="component" value="Unassembled WGS sequence"/>
</dbReference>